<dbReference type="SMART" id="SM00947">
    <property type="entry name" value="Pro_CA"/>
    <property type="match status" value="1"/>
</dbReference>
<protein>
    <submittedName>
        <fullName evidence="10">SulP family inorganic anion transporter</fullName>
    </submittedName>
</protein>
<feature type="compositionally biased region" description="Basic and acidic residues" evidence="7">
    <location>
        <begin position="497"/>
        <end position="517"/>
    </location>
</feature>
<keyword evidence="5 8" id="KW-0472">Membrane</keyword>
<evidence type="ECO:0000256" key="1">
    <source>
        <dbReference type="ARBA" id="ARBA00004141"/>
    </source>
</evidence>
<evidence type="ECO:0000256" key="4">
    <source>
        <dbReference type="ARBA" id="ARBA00022989"/>
    </source>
</evidence>
<feature type="region of interest" description="Disordered" evidence="7">
    <location>
        <begin position="1"/>
        <end position="21"/>
    </location>
</feature>
<evidence type="ECO:0000256" key="5">
    <source>
        <dbReference type="ARBA" id="ARBA00023136"/>
    </source>
</evidence>
<feature type="region of interest" description="Disordered" evidence="7">
    <location>
        <begin position="497"/>
        <end position="549"/>
    </location>
</feature>
<dbReference type="InterPro" id="IPR001902">
    <property type="entry name" value="SLC26A/SulP_fam"/>
</dbReference>
<evidence type="ECO:0000256" key="8">
    <source>
        <dbReference type="SAM" id="Phobius"/>
    </source>
</evidence>
<evidence type="ECO:0000259" key="9">
    <source>
        <dbReference type="Pfam" id="PF00916"/>
    </source>
</evidence>
<dbReference type="InterPro" id="IPR036874">
    <property type="entry name" value="Carbonic_anhydrase_sf"/>
</dbReference>
<feature type="transmembrane region" description="Helical" evidence="8">
    <location>
        <begin position="35"/>
        <end position="55"/>
    </location>
</feature>
<gene>
    <name evidence="10" type="ORF">GCM10022377_27660</name>
</gene>
<dbReference type="InterPro" id="IPR011547">
    <property type="entry name" value="SLC26A/SulP_dom"/>
</dbReference>
<feature type="transmembrane region" description="Helical" evidence="8">
    <location>
        <begin position="336"/>
        <end position="363"/>
    </location>
</feature>
<feature type="transmembrane region" description="Helical" evidence="8">
    <location>
        <begin position="62"/>
        <end position="82"/>
    </location>
</feature>
<comment type="subcellular location">
    <subcellularLocation>
        <location evidence="1">Membrane</location>
        <topology evidence="1">Multi-pass membrane protein</topology>
    </subcellularLocation>
</comment>
<comment type="similarity">
    <text evidence="2">Belongs to the beta-class carbonic anhydrase family.</text>
</comment>
<dbReference type="SUPFAM" id="SSF53056">
    <property type="entry name" value="beta-carbonic anhydrase, cab"/>
    <property type="match status" value="1"/>
</dbReference>
<name>A0ABP7DZZ3_9MICC</name>
<keyword evidence="3 8" id="KW-0812">Transmembrane</keyword>
<evidence type="ECO:0000256" key="2">
    <source>
        <dbReference type="ARBA" id="ARBA00006217"/>
    </source>
</evidence>
<evidence type="ECO:0000313" key="11">
    <source>
        <dbReference type="Proteomes" id="UP001501536"/>
    </source>
</evidence>
<evidence type="ECO:0000256" key="7">
    <source>
        <dbReference type="SAM" id="MobiDB-lite"/>
    </source>
</evidence>
<feature type="transmembrane region" description="Helical" evidence="8">
    <location>
        <begin position="383"/>
        <end position="415"/>
    </location>
</feature>
<proteinExistence type="inferred from homology"/>
<keyword evidence="11" id="KW-1185">Reference proteome</keyword>
<organism evidence="10 11">
    <name type="scientific">Zhihengliuella alba</name>
    <dbReference type="NCBI Taxonomy" id="547018"/>
    <lineage>
        <taxon>Bacteria</taxon>
        <taxon>Bacillati</taxon>
        <taxon>Actinomycetota</taxon>
        <taxon>Actinomycetes</taxon>
        <taxon>Micrococcales</taxon>
        <taxon>Micrococcaceae</taxon>
        <taxon>Zhihengliuella</taxon>
    </lineage>
</organism>
<feature type="transmembrane region" description="Helical" evidence="8">
    <location>
        <begin position="253"/>
        <end position="277"/>
    </location>
</feature>
<dbReference type="Pfam" id="PF00484">
    <property type="entry name" value="Pro_CA"/>
    <property type="match status" value="1"/>
</dbReference>
<reference evidence="11" key="1">
    <citation type="journal article" date="2019" name="Int. J. Syst. Evol. Microbiol.">
        <title>The Global Catalogue of Microorganisms (GCM) 10K type strain sequencing project: providing services to taxonomists for standard genome sequencing and annotation.</title>
        <authorList>
            <consortium name="The Broad Institute Genomics Platform"/>
            <consortium name="The Broad Institute Genome Sequencing Center for Infectious Disease"/>
            <person name="Wu L."/>
            <person name="Ma J."/>
        </authorList>
    </citation>
    <scope>NUCLEOTIDE SEQUENCE [LARGE SCALE GENOMIC DNA]</scope>
    <source>
        <strain evidence="11">JCM 16961</strain>
    </source>
</reference>
<dbReference type="Pfam" id="PF00916">
    <property type="entry name" value="Sulfate_transp"/>
    <property type="match status" value="1"/>
</dbReference>
<dbReference type="EMBL" id="BAABCJ010000007">
    <property type="protein sequence ID" value="GAA3712488.1"/>
    <property type="molecule type" value="Genomic_DNA"/>
</dbReference>
<sequence>MSISSSSPPTPAPTPDSVPAPGWRTWFRRDARFDVSASLVVFLVAVPLSLGIAVASGAPVAAGLIAAVVGGIVAGLFGGSALQVSGPAAGLTVVVAEVVAEFGWPATCAITAAAGVLQIVLGVTRLGRYALAISPTVVSAMLAGIGVSIVLGQLNVALGGSSESSALTNVEAAFANAARLNPHAVLAAAGVVAVLLLWPRLPARARAVPGQLVAVAAVTVAAALWLPDAERVDLGGDLAAVLGNVALPEGAPLAVAGAVLTIALIASVESLLSAVAVDKLHSGPRADLDRELVGQGLSNSASGLLGGLPVTGVIVRSSTNVAAGARTRASAVLHGVWVLLFALVLVGLIEQIPLAALAGLLIVMGVNLVRRRDILQARARGELWIYAVTVLGVLLLNLVEGVLLGLLAAVGLVLWRVLRLSVAVRRAGDAPDGRELWLVDLRGSLTFLAMPLVLRHLQSLPEGQVVEVDLLVDYIDPAAQDQLADWVARYEQRGGDALLEHSGPHGGSDDGAHDRAGDASGTTGPGGAASLPQRPDAPTERPAKASPVSPRGLLPWGAWLDPARGRAGEAHPLVAGVREYHRRQAPRLRSVYRGLAGGQAPRAFFLGCVDSRLVPNLITSSGPGDLLTSRNMGNLVPRTGASVSAPLLFAVDELGVDTVIVCGHSSCGAMQAVLAGEDGRPADGPVGDWLAHAEPAVRAWRAGHPVGASAAAGGLGTPDQLAQVNVAVALDQVKRQLGGRDIRLIGLFLDVADGTLQVLHGDRFEPLTDAEADLVRNAGGALSTGRQHGSQAASSAR</sequence>
<evidence type="ECO:0000256" key="6">
    <source>
        <dbReference type="ARBA" id="ARBA00024993"/>
    </source>
</evidence>
<evidence type="ECO:0000256" key="3">
    <source>
        <dbReference type="ARBA" id="ARBA00022692"/>
    </source>
</evidence>
<feature type="transmembrane region" description="Helical" evidence="8">
    <location>
        <begin position="136"/>
        <end position="160"/>
    </location>
</feature>
<feature type="domain" description="SLC26A/SulP transporter" evidence="9">
    <location>
        <begin position="34"/>
        <end position="379"/>
    </location>
</feature>
<keyword evidence="4 8" id="KW-1133">Transmembrane helix</keyword>
<dbReference type="Gene3D" id="3.40.1050.10">
    <property type="entry name" value="Carbonic anhydrase"/>
    <property type="match status" value="1"/>
</dbReference>
<feature type="compositionally biased region" description="Pro residues" evidence="7">
    <location>
        <begin position="8"/>
        <end position="18"/>
    </location>
</feature>
<feature type="transmembrane region" description="Helical" evidence="8">
    <location>
        <begin position="180"/>
        <end position="198"/>
    </location>
</feature>
<dbReference type="InterPro" id="IPR001765">
    <property type="entry name" value="Carbonic_anhydrase"/>
</dbReference>
<evidence type="ECO:0000313" key="10">
    <source>
        <dbReference type="EMBL" id="GAA3712488.1"/>
    </source>
</evidence>
<dbReference type="Proteomes" id="UP001501536">
    <property type="component" value="Unassembled WGS sequence"/>
</dbReference>
<comment type="caution">
    <text evidence="10">The sequence shown here is derived from an EMBL/GenBank/DDBJ whole genome shotgun (WGS) entry which is preliminary data.</text>
</comment>
<comment type="function">
    <text evidence="6">Catalyzes the reversible hydration of carbon dioxide to form bicarbonate.</text>
</comment>
<feature type="transmembrane region" description="Helical" evidence="8">
    <location>
        <begin position="210"/>
        <end position="227"/>
    </location>
</feature>
<dbReference type="RefSeq" id="WP_344885938.1">
    <property type="nucleotide sequence ID" value="NZ_BAABCJ010000007.1"/>
</dbReference>
<accession>A0ABP7DZZ3</accession>
<dbReference type="PANTHER" id="PTHR11814">
    <property type="entry name" value="SULFATE TRANSPORTER"/>
    <property type="match status" value="1"/>
</dbReference>
<feature type="transmembrane region" description="Helical" evidence="8">
    <location>
        <begin position="102"/>
        <end position="124"/>
    </location>
</feature>